<name>A0A5D3B0N9_9TREE</name>
<dbReference type="InterPro" id="IPR044210">
    <property type="entry name" value="Tfc3-like"/>
</dbReference>
<dbReference type="Pfam" id="PF20222">
    <property type="entry name" value="DUF6581"/>
    <property type="match status" value="1"/>
</dbReference>
<accession>A0A5D3B0N9</accession>
<comment type="subcellular location">
    <subcellularLocation>
        <location evidence="1">Nucleus</location>
    </subcellularLocation>
</comment>
<evidence type="ECO:0000256" key="1">
    <source>
        <dbReference type="ARBA" id="ARBA00004123"/>
    </source>
</evidence>
<proteinExistence type="predicted"/>
<feature type="region of interest" description="Disordered" evidence="3">
    <location>
        <begin position="532"/>
        <end position="588"/>
    </location>
</feature>
<comment type="caution">
    <text evidence="5">The sequence shown here is derived from an EMBL/GenBank/DDBJ whole genome shotgun (WGS) entry which is preliminary data.</text>
</comment>
<evidence type="ECO:0000256" key="3">
    <source>
        <dbReference type="SAM" id="MobiDB-lite"/>
    </source>
</evidence>
<keyword evidence="2" id="KW-0539">Nucleus</keyword>
<feature type="compositionally biased region" description="Polar residues" evidence="3">
    <location>
        <begin position="805"/>
        <end position="820"/>
    </location>
</feature>
<protein>
    <recommendedName>
        <fullName evidence="4">Transcription factor tau subunit sfc3/Tfc3 C-terminal domain-containing protein</fullName>
    </recommendedName>
</protein>
<reference evidence="5 6" key="1">
    <citation type="submission" date="2017-05" db="EMBL/GenBank/DDBJ databases">
        <title>The Genome Sequence of Tsuchiyaea wingfieldii DSM 27421.</title>
        <authorList>
            <person name="Cuomo C."/>
            <person name="Passer A."/>
            <person name="Billmyre B."/>
            <person name="Heitman J."/>
        </authorList>
    </citation>
    <scope>NUCLEOTIDE SEQUENCE [LARGE SCALE GENOMIC DNA]</scope>
    <source>
        <strain evidence="5 6">DSM 27421</strain>
    </source>
</reference>
<dbReference type="GO" id="GO:0006355">
    <property type="term" value="P:regulation of DNA-templated transcription"/>
    <property type="evidence" value="ECO:0007669"/>
    <property type="project" value="InterPro"/>
</dbReference>
<feature type="compositionally biased region" description="Polar residues" evidence="3">
    <location>
        <begin position="991"/>
        <end position="1001"/>
    </location>
</feature>
<evidence type="ECO:0000313" key="6">
    <source>
        <dbReference type="Proteomes" id="UP000322245"/>
    </source>
</evidence>
<dbReference type="PRINTS" id="PR00929">
    <property type="entry name" value="ATHOOK"/>
</dbReference>
<organism evidence="5 6">
    <name type="scientific">Cryptococcus floricola</name>
    <dbReference type="NCBI Taxonomy" id="2591691"/>
    <lineage>
        <taxon>Eukaryota</taxon>
        <taxon>Fungi</taxon>
        <taxon>Dikarya</taxon>
        <taxon>Basidiomycota</taxon>
        <taxon>Agaricomycotina</taxon>
        <taxon>Tremellomycetes</taxon>
        <taxon>Tremellales</taxon>
        <taxon>Cryptococcaceae</taxon>
        <taxon>Cryptococcus</taxon>
    </lineage>
</organism>
<feature type="region of interest" description="Disordered" evidence="3">
    <location>
        <begin position="990"/>
        <end position="1023"/>
    </location>
</feature>
<evidence type="ECO:0000313" key="5">
    <source>
        <dbReference type="EMBL" id="TYJ55913.1"/>
    </source>
</evidence>
<feature type="compositionally biased region" description="Basic and acidic residues" evidence="3">
    <location>
        <begin position="571"/>
        <end position="586"/>
    </location>
</feature>
<dbReference type="PANTHER" id="PTHR15180:SF1">
    <property type="entry name" value="GENERAL TRANSCRIPTION FACTOR 3C POLYPEPTIDE 1"/>
    <property type="match status" value="1"/>
</dbReference>
<dbReference type="InterPro" id="IPR000637">
    <property type="entry name" value="HMGI/Y_DNA-bd_CS"/>
</dbReference>
<feature type="compositionally biased region" description="Low complexity" evidence="3">
    <location>
        <begin position="1620"/>
        <end position="1633"/>
    </location>
</feature>
<feature type="compositionally biased region" description="Acidic residues" evidence="3">
    <location>
        <begin position="249"/>
        <end position="269"/>
    </location>
</feature>
<dbReference type="PANTHER" id="PTHR15180">
    <property type="entry name" value="GENERAL TRANSCRIPTION FACTOR 3C POLYPEPTIDE 1"/>
    <property type="match status" value="1"/>
</dbReference>
<feature type="domain" description="Transcription factor tau subunit sfc3/Tfc3 C-terminal" evidence="4">
    <location>
        <begin position="1636"/>
        <end position="1995"/>
    </location>
</feature>
<dbReference type="GO" id="GO:0000127">
    <property type="term" value="C:transcription factor TFIIIC complex"/>
    <property type="evidence" value="ECO:0007669"/>
    <property type="project" value="InterPro"/>
</dbReference>
<evidence type="ECO:0000259" key="4">
    <source>
        <dbReference type="Pfam" id="PF20222"/>
    </source>
</evidence>
<dbReference type="GO" id="GO:0005634">
    <property type="term" value="C:nucleus"/>
    <property type="evidence" value="ECO:0007669"/>
    <property type="project" value="UniProtKB-SubCell"/>
</dbReference>
<sequence length="2216" mass="246804">MNLYKAIEESIQYIGIDGVLGSAPSDLQAHLAGIINPIDAQTFQYIWQTLVIQPNIEVILTARPIAVVSEVDPKGKGKATDDTETLSFKTPIVVLDKVDGMQYNGIGNVAVSDFMALKEKWGSRLRVRCTTEEIHYQLTGKHQGTLNLSKDALSLLQLVAMARGKGIRYMSLVDLLGGGDWYSKMNMLVDNGLVAKVEFLDRNANSNMIVHFSYLHLNPQYLSFCRLNPQLQNTLPPDVAASLRQDLQREEEEEIAGGEEDEEHAEEEDVGEWDLGLAPISDMDIKSPHMVQDRITRILDHPKLTNHLIRYRGLIYAMGWRSKTIQKQHRAIRKVITNMVDAGVVENLLVGDGKKQVLCLRLAKYGQNPGQEVVGREEVQEEQKSIEEIARLPLYKPMPGVMVTRTLERQLLELIANAPKGIVRGELKSKLNSVYLRIVEKILGMICGEQGNRFPDQFWALAVYGAVISTGRQSYINYLTSSHALAFFSEHDHQHKVKPEPSSSGHFLDLPPNYYRSTQQFIDYVERGSTDSDLEARMPNVPGITKIAPGPPKKRGRPSKRETQGGQANTPRKDRATKSCEPENRGRPKTYVVVYNDIKGGGEHGRERRVCGDMYHHPDVPDILLFSWTTGLVYPASDRFNPRTKQPPPPYEQWQLDQGRPPAFYDQYPHATKRSTTLRKPKWLLEMEGSWIAGGGDSDSGAVGDGVHGDGIQEDGDNGLRASKRRKTTMSYVEAGEEAESGPSGTTADDQFQSPPPPPKKPGKPPKNKPATTGAKRGRGRPRKNPLPDLESAADPTVTLPDTGDMSQSAATDLQNSQTLPVAETTAGDVTPNEVSGATESVKPPRKRGRPAKVTPATGASNTPDLDQPPRRSGRPSKSKGQDIGDGIPGIESSLLSEFSPHFDTDIGSETSAAEREKNANVVEPAESASRSIAVKELGRKRKAITPQGQDQEDDHGNSSVAVTPLQTIQPLPASPQTPIVSVVDEEVAAQSATPQDTLATRTKKKRKVNTGADTTSRGTPSIGDAIRATQLYDAIRDFGGAVKKRDAPQVLHDYLAKTQGVDKAFITTSTYAQRMFNILIGDNRIRETKTKFPDHFMRHIDQTFYYVSDLPDDTLNAYIREQAAKRQAPPKPGTKEPTFINAKYSDFARPSHPTKRYDGQSVEGSAVDFTDRRQFHLRESAHVVPQLYGHKLQRYIRTAILHRVVVEIASSPDSQCMISRLPPIFETAKLIGDIRIGDWFALLRYTAYQEHVATWLEDPAHREIKVRDVPAEIDTFSKPFMNPMGSQRFTVLFEILDALNCVTPLVAAAGGAKVVSAGDADFQRSTMDLSPYYLLHSYVPVYHLVIEPDAPLLGIVQVKTAIEVERYWKYLREAALVASPIDIVERVDPSSVQEAMPIIPVYPKVYKVTPKLPQSIKNAKKWEDKPWVSLGQETALKSAIDPHTATLREQTIKQLAWDVALPPDVAEAKLQQLMQAQVQVIAHRDEELRRIAVRATERREQARQSIQARLAEEEVAARQVWQDRVKASALGHGIDHTPELLEFLTDRTKGVGKKESVPDAQVTYWVKVWEMCRGMSEEERQSLMASRKVSLKLQGKDSAPKVVRQKKGRGERTTKVDNSSASGAGPSAASGAKRIRRKWSSEDDDLIIDGEAIIRARSRTNNYRGRACMTALFPEVSLQTLRNRLTHIVSEPGMATYLSRLEQAWYETWMKLRGTEVLPDDNIHSSVAFDIKAHLEYFRKSVDKRNLKLLATSVPVRQTEHAPNLPADIASLLQQHDYSYTKTKNHTFDTLADSQMAEDLHVSHLARTSFVMPRVQEDSIMDLALVENDRDTGKLTATLKSIVATPSISYDPHVGQRLLKFWQEPVYEKIIADLVDKTVIRKIGSGSVAGTGGRRYDFTHQWQQLSDGPLPGSFFTEAGQMEKKLEMAGAEGIEWPLIGKPGELGALLSMASNEEVDFSFKIEDCPPIRIPHYNTRKLNDDAYEFDFKVTRVKPAPPFADIPLPRPDACQAPAKWNIVPDIDDAIVTSVMGAITSAGQEGISKPSLLALLDLVPSQLAHALARISSDPMSRIFWGGYDTARAIDCQYWSAWCIETRPYESKDRADADRSTEPRRWVDVYGKVMEKEWRRGCNAVIAHLASRPGINQRSLAKRVGSIFDRLELVDILDFLLQKGALTRRWVDVHMDTALPPVEATSIEEEEFVGWWPVTSALLGTV</sequence>
<dbReference type="InterPro" id="IPR046488">
    <property type="entry name" value="Sfc3/Tfc3_C"/>
</dbReference>
<dbReference type="Proteomes" id="UP000322245">
    <property type="component" value="Unassembled WGS sequence"/>
</dbReference>
<dbReference type="InterPro" id="IPR017956">
    <property type="entry name" value="AT_hook_DNA-bd_motif"/>
</dbReference>
<dbReference type="GO" id="GO:0006384">
    <property type="term" value="P:transcription initiation at RNA polymerase III promoter"/>
    <property type="evidence" value="ECO:0007669"/>
    <property type="project" value="InterPro"/>
</dbReference>
<dbReference type="EMBL" id="NIDF01000032">
    <property type="protein sequence ID" value="TYJ55913.1"/>
    <property type="molecule type" value="Genomic_DNA"/>
</dbReference>
<dbReference type="GO" id="GO:0042791">
    <property type="term" value="P:5S class rRNA transcription by RNA polymerase III"/>
    <property type="evidence" value="ECO:0007669"/>
    <property type="project" value="TreeGrafter"/>
</dbReference>
<gene>
    <name evidence="5" type="ORF">B9479_003436</name>
</gene>
<dbReference type="GO" id="GO:0003677">
    <property type="term" value="F:DNA binding"/>
    <property type="evidence" value="ECO:0007669"/>
    <property type="project" value="InterPro"/>
</dbReference>
<dbReference type="SMART" id="SM00384">
    <property type="entry name" value="AT_hook"/>
    <property type="match status" value="4"/>
</dbReference>
<evidence type="ECO:0000256" key="2">
    <source>
        <dbReference type="ARBA" id="ARBA00023242"/>
    </source>
</evidence>
<keyword evidence="6" id="KW-1185">Reference proteome</keyword>
<dbReference type="PROSITE" id="PS00354">
    <property type="entry name" value="HMGI_Y"/>
    <property type="match status" value="1"/>
</dbReference>
<feature type="region of interest" description="Disordered" evidence="3">
    <location>
        <begin position="693"/>
        <end position="931"/>
    </location>
</feature>
<feature type="region of interest" description="Disordered" evidence="3">
    <location>
        <begin position="247"/>
        <end position="269"/>
    </location>
</feature>
<feature type="compositionally biased region" description="Gly residues" evidence="3">
    <location>
        <begin position="693"/>
        <end position="706"/>
    </location>
</feature>
<feature type="region of interest" description="Disordered" evidence="3">
    <location>
        <begin position="1590"/>
        <end position="1637"/>
    </location>
</feature>